<dbReference type="AlphaFoldDB" id="A0A0V1AXC2"/>
<dbReference type="GO" id="GO:0030140">
    <property type="term" value="C:trans-Golgi network transport vesicle"/>
    <property type="evidence" value="ECO:0007669"/>
    <property type="project" value="TreeGrafter"/>
</dbReference>
<dbReference type="PROSITE" id="PS50106">
    <property type="entry name" value="PDZ"/>
    <property type="match status" value="1"/>
</dbReference>
<dbReference type="Gene3D" id="2.30.42.10">
    <property type="match status" value="1"/>
</dbReference>
<dbReference type="InterPro" id="IPR036034">
    <property type="entry name" value="PDZ_sf"/>
</dbReference>
<comment type="caution">
    <text evidence="2">The sequence shown here is derived from an EMBL/GenBank/DDBJ whole genome shotgun (WGS) entry which is preliminary data.</text>
</comment>
<dbReference type="InParanoid" id="A0A0V1AXC2"/>
<dbReference type="EMBL" id="JYDH01000171">
    <property type="protein sequence ID" value="KRY29409.1"/>
    <property type="molecule type" value="Genomic_DNA"/>
</dbReference>
<dbReference type="STRING" id="6334.A0A0V1AXC2"/>
<reference evidence="2 3" key="1">
    <citation type="submission" date="2015-01" db="EMBL/GenBank/DDBJ databases">
        <title>Evolution of Trichinella species and genotypes.</title>
        <authorList>
            <person name="Korhonen P.K."/>
            <person name="Edoardo P."/>
            <person name="Giuseppe L.R."/>
            <person name="Gasser R.B."/>
        </authorList>
    </citation>
    <scope>NUCLEOTIDE SEQUENCE [LARGE SCALE GENOMIC DNA]</scope>
    <source>
        <strain evidence="2">ISS3</strain>
    </source>
</reference>
<evidence type="ECO:0000259" key="1">
    <source>
        <dbReference type="PROSITE" id="PS50106"/>
    </source>
</evidence>
<dbReference type="Proteomes" id="UP000054776">
    <property type="component" value="Unassembled WGS sequence"/>
</dbReference>
<dbReference type="OrthoDB" id="10063653at2759"/>
<dbReference type="InterPro" id="IPR038879">
    <property type="entry name" value="GOPC"/>
</dbReference>
<accession>A0A0V1AXC2</accession>
<dbReference type="SMART" id="SM00228">
    <property type="entry name" value="PDZ"/>
    <property type="match status" value="1"/>
</dbReference>
<feature type="domain" description="PDZ" evidence="1">
    <location>
        <begin position="354"/>
        <end position="437"/>
    </location>
</feature>
<dbReference type="GO" id="GO:0044325">
    <property type="term" value="F:transmembrane transporter binding"/>
    <property type="evidence" value="ECO:0007669"/>
    <property type="project" value="TreeGrafter"/>
</dbReference>
<organism evidence="2 3">
    <name type="scientific">Trichinella spiralis</name>
    <name type="common">Trichina worm</name>
    <dbReference type="NCBI Taxonomy" id="6334"/>
    <lineage>
        <taxon>Eukaryota</taxon>
        <taxon>Metazoa</taxon>
        <taxon>Ecdysozoa</taxon>
        <taxon>Nematoda</taxon>
        <taxon>Enoplea</taxon>
        <taxon>Dorylaimia</taxon>
        <taxon>Trichinellida</taxon>
        <taxon>Trichinellidae</taxon>
        <taxon>Trichinella</taxon>
    </lineage>
</organism>
<gene>
    <name evidence="2" type="primary">GOPC</name>
    <name evidence="2" type="ORF">T01_1403</name>
</gene>
<evidence type="ECO:0000313" key="2">
    <source>
        <dbReference type="EMBL" id="KRY29409.1"/>
    </source>
</evidence>
<dbReference type="eggNOG" id="KOG3528">
    <property type="taxonomic scope" value="Eukaryota"/>
</dbReference>
<protein>
    <submittedName>
        <fullName evidence="2">Golgi-associated PDZ and coiled-coil motif-containing protein</fullName>
    </submittedName>
</protein>
<dbReference type="PANTHER" id="PTHR16528:SF2">
    <property type="entry name" value="GOLGI-ASSOCIATED PDZ AND COILED-COIL MOTIF-CONTAINING PROTEIN"/>
    <property type="match status" value="1"/>
</dbReference>
<dbReference type="GO" id="GO:0005794">
    <property type="term" value="C:Golgi apparatus"/>
    <property type="evidence" value="ECO:0007669"/>
    <property type="project" value="InterPro"/>
</dbReference>
<dbReference type="GO" id="GO:2000009">
    <property type="term" value="P:negative regulation of protein localization to cell surface"/>
    <property type="evidence" value="ECO:0007669"/>
    <property type="project" value="TreeGrafter"/>
</dbReference>
<name>A0A0V1AXC2_TRISP</name>
<keyword evidence="3" id="KW-1185">Reference proteome</keyword>
<evidence type="ECO:0000313" key="3">
    <source>
        <dbReference type="Proteomes" id="UP000054776"/>
    </source>
</evidence>
<dbReference type="Pfam" id="PF00595">
    <property type="entry name" value="PDZ"/>
    <property type="match status" value="1"/>
</dbReference>
<proteinExistence type="predicted"/>
<dbReference type="InterPro" id="IPR001478">
    <property type="entry name" value="PDZ"/>
</dbReference>
<dbReference type="SUPFAM" id="SSF50156">
    <property type="entry name" value="PDZ domain-like"/>
    <property type="match status" value="1"/>
</dbReference>
<dbReference type="FunCoup" id="A0A0V1AXC2">
    <property type="interactions" value="1127"/>
</dbReference>
<sequence length="492" mass="55057">MARPTDALTGDQAQQGVCFYASLEQVEKQFDRAFVDLDLLLGQVDIEQLELTLHGRRKLTILSAAFARLIHKCQSLFHANQSYQITLVSSIGSLVIDGNSDSAIYGNSLAAIVVTRLLSFDLFTTRQATTQAALSSLGLGFVVEFCGYLSFIQNVNQHLINYSWFISLIVELNTVKQDLIEAEASKRTMENELRWMTMQFHVLQCQQLSKNGTQETDIIKKKLDEEIDSLRREISTPARLAATVMSLKNENENLRKYISALQNEVYGARLAAKYLDKELAGRIQQIQLMSHELLGSEHDRLWEQIEAEIHLHRHKTVIRACQGRQNFNALSHAASKVNKNETDRTSNRSGKLRTVLLKRNADEGLGLSITGGREHGVPILISDIHENQVADRVGLLKVGDAILSVNGIDLIKAKHAEAVKILSEQKGTLELVLLYLSPDRDSDDEESKLTICSEDGTTFKMYEKCYPSNVNIKKTSTQLYITLLPTKGVKAA</sequence>
<dbReference type="PANTHER" id="PTHR16528">
    <property type="entry name" value="GOLGI-ASSOCIATED PDZ AND COILED-COIL MOTIF-CONTAINING"/>
    <property type="match status" value="1"/>
</dbReference>
<dbReference type="GO" id="GO:0016020">
    <property type="term" value="C:membrane"/>
    <property type="evidence" value="ECO:0007669"/>
    <property type="project" value="TreeGrafter"/>
</dbReference>